<evidence type="ECO:0000313" key="2">
    <source>
        <dbReference type="Proteomes" id="UP000002350"/>
    </source>
</evidence>
<accession>D4ZA94</accession>
<dbReference type="AlphaFoldDB" id="D4ZA94"/>
<dbReference type="HOGENOM" id="CLU_3122614_0_0_6"/>
<proteinExistence type="predicted"/>
<sequence>MGSLGLSHHKKCLKSKIHHANGEIVDSGIRCQMKARTGTNRKTMVCRTAE</sequence>
<evidence type="ECO:0000313" key="1">
    <source>
        <dbReference type="EMBL" id="BAJ02939.1"/>
    </source>
</evidence>
<dbReference type="EMBL" id="AP011177">
    <property type="protein sequence ID" value="BAJ02939.1"/>
    <property type="molecule type" value="Genomic_DNA"/>
</dbReference>
<dbReference type="Proteomes" id="UP000002350">
    <property type="component" value="Chromosome"/>
</dbReference>
<keyword evidence="2" id="KW-1185">Reference proteome</keyword>
<dbReference type="KEGG" id="svo:SVI_2968"/>
<protein>
    <submittedName>
        <fullName evidence="1">Uncharacterized protein</fullName>
    </submittedName>
</protein>
<organism evidence="1 2">
    <name type="scientific">Shewanella violacea (strain JCM 10179 / CIP 106290 / LMG 19151 / DSS12)</name>
    <dbReference type="NCBI Taxonomy" id="637905"/>
    <lineage>
        <taxon>Bacteria</taxon>
        <taxon>Pseudomonadati</taxon>
        <taxon>Pseudomonadota</taxon>
        <taxon>Gammaproteobacteria</taxon>
        <taxon>Alteromonadales</taxon>
        <taxon>Shewanellaceae</taxon>
        <taxon>Shewanella</taxon>
    </lineage>
</organism>
<gene>
    <name evidence="1" type="ordered locus">SVI_2968</name>
</gene>
<reference evidence="2" key="1">
    <citation type="journal article" date="2010" name="Mol. Biosyst.">
        <title>Complete genome sequence and comparative analysis of Shewanella violacea, a psychrophilic and piezophilic bacterium from deep sea floor sediments.</title>
        <authorList>
            <person name="Aono E."/>
            <person name="Baba T."/>
            <person name="Ara T."/>
            <person name="Nishi T."/>
            <person name="Nakamichi T."/>
            <person name="Inamoto E."/>
            <person name="Toyonaga H."/>
            <person name="Hasegawa M."/>
            <person name="Takai Y."/>
            <person name="Okumura Y."/>
            <person name="Baba M."/>
            <person name="Tomita M."/>
            <person name="Kato C."/>
            <person name="Oshima T."/>
            <person name="Nakasone K."/>
            <person name="Mori H."/>
        </authorList>
    </citation>
    <scope>NUCLEOTIDE SEQUENCE [LARGE SCALE GENOMIC DNA]</scope>
    <source>
        <strain evidence="2">JCM 10179 / CIP 106290 / LMG 19151 / DSS12</strain>
    </source>
</reference>
<name>D4ZA94_SHEVD</name>
<dbReference type="STRING" id="637905.SVI_2968"/>